<name>A0A1T3W0I4_MYCIE</name>
<dbReference type="RefSeq" id="WP_079220034.1">
    <property type="nucleotide sequence ID" value="NZ_JACKTC010000047.1"/>
</dbReference>
<reference evidence="3 4" key="1">
    <citation type="submission" date="2017-02" db="EMBL/GenBank/DDBJ databases">
        <title>The new phylogeny of genus Mycobacterium.</title>
        <authorList>
            <person name="Tortoli E."/>
            <person name="Trovato A."/>
            <person name="Cirillo D.M."/>
        </authorList>
    </citation>
    <scope>NUCLEOTIDE SEQUENCE [LARGE SCALE GENOMIC DNA]</scope>
    <source>
        <strain evidence="3 4">DSM 44049</strain>
    </source>
</reference>
<feature type="domain" description="Excalibur calcium-binding" evidence="2">
    <location>
        <begin position="18"/>
        <end position="54"/>
    </location>
</feature>
<comment type="caution">
    <text evidence="3">The sequence shown here is derived from an EMBL/GenBank/DDBJ whole genome shotgun (WGS) entry which is preliminary data.</text>
</comment>
<dbReference type="InterPro" id="IPR008613">
    <property type="entry name" value="Excalibur_Ca-bd_domain"/>
</dbReference>
<dbReference type="SMART" id="SM00894">
    <property type="entry name" value="Excalibur"/>
    <property type="match status" value="1"/>
</dbReference>
<accession>A0A1T3W0I4</accession>
<dbReference type="Pfam" id="PF05901">
    <property type="entry name" value="Excalibur"/>
    <property type="match status" value="1"/>
</dbReference>
<evidence type="ECO:0000313" key="4">
    <source>
        <dbReference type="Proteomes" id="UP000192739"/>
    </source>
</evidence>
<evidence type="ECO:0000256" key="1">
    <source>
        <dbReference type="SAM" id="MobiDB-lite"/>
    </source>
</evidence>
<gene>
    <name evidence="3" type="ORF">BST27_19455</name>
</gene>
<dbReference type="OrthoDB" id="4337778at2"/>
<sequence length="55" mass="6082">MHLNRPTTTPAVTTTHRKYKNCSEAWADGRANIPRGDDAYHPALDRDGDGVACEK</sequence>
<evidence type="ECO:0000313" key="3">
    <source>
        <dbReference type="EMBL" id="ORA99504.1"/>
    </source>
</evidence>
<dbReference type="AlphaFoldDB" id="A0A1T3W0I4"/>
<dbReference type="Proteomes" id="UP000192739">
    <property type="component" value="Unassembled WGS sequence"/>
</dbReference>
<protein>
    <recommendedName>
        <fullName evidence="2">Excalibur calcium-binding domain-containing protein</fullName>
    </recommendedName>
</protein>
<evidence type="ECO:0000259" key="2">
    <source>
        <dbReference type="SMART" id="SM00894"/>
    </source>
</evidence>
<feature type="compositionally biased region" description="Basic and acidic residues" evidence="1">
    <location>
        <begin position="35"/>
        <end position="55"/>
    </location>
</feature>
<proteinExistence type="predicted"/>
<feature type="region of interest" description="Disordered" evidence="1">
    <location>
        <begin position="30"/>
        <end position="55"/>
    </location>
</feature>
<dbReference type="EMBL" id="MVHT01000058">
    <property type="protein sequence ID" value="ORA99504.1"/>
    <property type="molecule type" value="Genomic_DNA"/>
</dbReference>
<keyword evidence="4" id="KW-1185">Reference proteome</keyword>
<organism evidence="3 4">
    <name type="scientific">Mycobacterium intermedium</name>
    <dbReference type="NCBI Taxonomy" id="28445"/>
    <lineage>
        <taxon>Bacteria</taxon>
        <taxon>Bacillati</taxon>
        <taxon>Actinomycetota</taxon>
        <taxon>Actinomycetes</taxon>
        <taxon>Mycobacteriales</taxon>
        <taxon>Mycobacteriaceae</taxon>
        <taxon>Mycobacterium</taxon>
        <taxon>Mycobacterium simiae complex</taxon>
    </lineage>
</organism>